<dbReference type="PANTHER" id="PTHR33392">
    <property type="entry name" value="POLYISOPRENYL-TEICHOIC ACID--PEPTIDOGLYCAN TEICHOIC ACID TRANSFERASE TAGU"/>
    <property type="match status" value="1"/>
</dbReference>
<evidence type="ECO:0000259" key="4">
    <source>
        <dbReference type="Pfam" id="PF03816"/>
    </source>
</evidence>
<keyword evidence="3" id="KW-0472">Membrane</keyword>
<feature type="domain" description="Cell envelope-related transcriptional attenuator" evidence="4">
    <location>
        <begin position="116"/>
        <end position="276"/>
    </location>
</feature>
<dbReference type="InterPro" id="IPR050922">
    <property type="entry name" value="LytR/CpsA/Psr_CW_biosynth"/>
</dbReference>
<accession>A0A1F6M419</accession>
<evidence type="ECO:0000313" key="6">
    <source>
        <dbReference type="EMBL" id="OGH66340.1"/>
    </source>
</evidence>
<keyword evidence="3" id="KW-1133">Transmembrane helix</keyword>
<dbReference type="Gene3D" id="3.40.630.190">
    <property type="entry name" value="LCP protein"/>
    <property type="match status" value="1"/>
</dbReference>
<dbReference type="EMBL" id="MFQB01000037">
    <property type="protein sequence ID" value="OGH66340.1"/>
    <property type="molecule type" value="Genomic_DNA"/>
</dbReference>
<gene>
    <name evidence="6" type="ORF">A3J66_03310</name>
</gene>
<dbReference type="Pfam" id="PF03816">
    <property type="entry name" value="LytR_cpsA_psr"/>
    <property type="match status" value="1"/>
</dbReference>
<feature type="domain" description="LytR/CpsA/Psr regulator C-terminal" evidence="5">
    <location>
        <begin position="389"/>
        <end position="480"/>
    </location>
</feature>
<keyword evidence="3" id="KW-0812">Transmembrane</keyword>
<reference evidence="6 7" key="1">
    <citation type="journal article" date="2016" name="Nat. Commun.">
        <title>Thousands of microbial genomes shed light on interconnected biogeochemical processes in an aquifer system.</title>
        <authorList>
            <person name="Anantharaman K."/>
            <person name="Brown C.T."/>
            <person name="Hug L.A."/>
            <person name="Sharon I."/>
            <person name="Castelle C.J."/>
            <person name="Probst A.J."/>
            <person name="Thomas B.C."/>
            <person name="Singh A."/>
            <person name="Wilkins M.J."/>
            <person name="Karaoz U."/>
            <person name="Brodie E.L."/>
            <person name="Williams K.H."/>
            <person name="Hubbard S.S."/>
            <person name="Banfield J.F."/>
        </authorList>
    </citation>
    <scope>NUCLEOTIDE SEQUENCE [LARGE SCALE GENOMIC DNA]</scope>
</reference>
<dbReference type="PANTHER" id="PTHR33392:SF6">
    <property type="entry name" value="POLYISOPRENYL-TEICHOIC ACID--PEPTIDOGLYCAN TEICHOIC ACID TRANSFERASE TAGU"/>
    <property type="match status" value="1"/>
</dbReference>
<protein>
    <recommendedName>
        <fullName evidence="8">Cell envelope-related transcriptional attenuator domain-containing protein</fullName>
    </recommendedName>
</protein>
<dbReference type="AlphaFoldDB" id="A0A1F6M419"/>
<dbReference type="InterPro" id="IPR004474">
    <property type="entry name" value="LytR_CpsA_psr"/>
</dbReference>
<dbReference type="Proteomes" id="UP000176282">
    <property type="component" value="Unassembled WGS sequence"/>
</dbReference>
<comment type="caution">
    <text evidence="6">The sequence shown here is derived from an EMBL/GenBank/DDBJ whole genome shotgun (WGS) entry which is preliminary data.</text>
</comment>
<evidence type="ECO:0000256" key="1">
    <source>
        <dbReference type="ARBA" id="ARBA00006068"/>
    </source>
</evidence>
<organism evidence="6 7">
    <name type="scientific">Candidatus Magasanikbacteria bacterium RIFCSPHIGHO2_02_FULL_47_14</name>
    <dbReference type="NCBI Taxonomy" id="1798680"/>
    <lineage>
        <taxon>Bacteria</taxon>
        <taxon>Candidatus Magasanikiibacteriota</taxon>
    </lineage>
</organism>
<name>A0A1F6M419_9BACT</name>
<feature type="compositionally biased region" description="Pro residues" evidence="2">
    <location>
        <begin position="11"/>
        <end position="20"/>
    </location>
</feature>
<dbReference type="Gene3D" id="3.30.70.2390">
    <property type="match status" value="1"/>
</dbReference>
<evidence type="ECO:0000256" key="3">
    <source>
        <dbReference type="SAM" id="Phobius"/>
    </source>
</evidence>
<evidence type="ECO:0008006" key="8">
    <source>
        <dbReference type="Google" id="ProtNLM"/>
    </source>
</evidence>
<dbReference type="NCBIfam" id="TIGR00350">
    <property type="entry name" value="lytR_cpsA_psr"/>
    <property type="match status" value="1"/>
</dbReference>
<feature type="region of interest" description="Disordered" evidence="2">
    <location>
        <begin position="1"/>
        <end position="23"/>
    </location>
</feature>
<dbReference type="InterPro" id="IPR027381">
    <property type="entry name" value="LytR/CpsA/Psr_C"/>
</dbReference>
<proteinExistence type="inferred from homology"/>
<evidence type="ECO:0000313" key="7">
    <source>
        <dbReference type="Proteomes" id="UP000176282"/>
    </source>
</evidence>
<evidence type="ECO:0000259" key="5">
    <source>
        <dbReference type="Pfam" id="PF13399"/>
    </source>
</evidence>
<sequence>MREESMNFIQSPPPSSFPSEPPERRRRPILKLVIFLVLLLGVGGCITRGIFGEQAPEDPAAYDPLTLEPKKPEGLLGKIKHLVFQKQVALEGGHDDRTNILVLGQGGPGHDGPFLTDTIIIASIKPSTGQIGFISIPRDLAVNIPGQGVRKINHANAFGEAQKNNLGPALAASVIHDTFNIDIHYYIRVDFKAFEEIIDDVGGLTVNVDTAFVDTEYPAPNFEYQVVSFAKGPQTMDGDMTLKFVRSRHGNNGEGSDFARSKRQQKVLLALKEKVISFQTLTNPVRINNIFNSLEKHITTDMQFSDMIALLKTAKNLNTENILTLTLDDSEEGFLKPTQGSDGAFLLVPKTDNFTEINNRIEHIFDQPTDVIKDDTPKQAGPELNYSSTKIDIQNGTWNAGLAARVGKRLGDKNFKIATIGNTTERPIAISGIFVFNAQASSDVVDALKAELNIPIKQLPPKDQIGTSTADVLVVLGEDFTE</sequence>
<dbReference type="STRING" id="1798680.A3J66_03310"/>
<feature type="transmembrane region" description="Helical" evidence="3">
    <location>
        <begin position="29"/>
        <end position="51"/>
    </location>
</feature>
<evidence type="ECO:0000256" key="2">
    <source>
        <dbReference type="SAM" id="MobiDB-lite"/>
    </source>
</evidence>
<dbReference type="Pfam" id="PF13399">
    <property type="entry name" value="LytR_C"/>
    <property type="match status" value="1"/>
</dbReference>
<comment type="similarity">
    <text evidence="1">Belongs to the LytR/CpsA/Psr (LCP) family.</text>
</comment>